<feature type="region of interest" description="Disordered" evidence="3">
    <location>
        <begin position="172"/>
        <end position="192"/>
    </location>
</feature>
<reference evidence="5 6" key="1">
    <citation type="submission" date="2023-03" db="EMBL/GenBank/DDBJ databases">
        <title>Isolation and description of six Streptomyces strains from soil environments, able to metabolize different microbial glucans.</title>
        <authorList>
            <person name="Widen T."/>
            <person name="Larsbrink J."/>
        </authorList>
    </citation>
    <scope>NUCLEOTIDE SEQUENCE [LARGE SCALE GENOMIC DNA]</scope>
    <source>
        <strain evidence="5 6">Mut2</strain>
    </source>
</reference>
<evidence type="ECO:0000313" key="5">
    <source>
        <dbReference type="EMBL" id="WLQ45098.1"/>
    </source>
</evidence>
<keyword evidence="6" id="KW-1185">Reference proteome</keyword>
<keyword evidence="1 2" id="KW-0238">DNA-binding</keyword>
<feature type="DNA-binding region" description="H-T-H motif" evidence="2">
    <location>
        <begin position="27"/>
        <end position="46"/>
    </location>
</feature>
<dbReference type="Proteomes" id="UP001229952">
    <property type="component" value="Chromosome"/>
</dbReference>
<dbReference type="EMBL" id="CP120992">
    <property type="protein sequence ID" value="WLQ45098.1"/>
    <property type="molecule type" value="Genomic_DNA"/>
</dbReference>
<evidence type="ECO:0000259" key="4">
    <source>
        <dbReference type="PROSITE" id="PS50977"/>
    </source>
</evidence>
<evidence type="ECO:0000256" key="1">
    <source>
        <dbReference type="ARBA" id="ARBA00023125"/>
    </source>
</evidence>
<dbReference type="PANTHER" id="PTHR30055">
    <property type="entry name" value="HTH-TYPE TRANSCRIPTIONAL REGULATOR RUTR"/>
    <property type="match status" value="1"/>
</dbReference>
<dbReference type="InterPro" id="IPR009057">
    <property type="entry name" value="Homeodomain-like_sf"/>
</dbReference>
<protein>
    <submittedName>
        <fullName evidence="5">Helix-turn-helix domain containing protein</fullName>
    </submittedName>
</protein>
<dbReference type="PANTHER" id="PTHR30055:SF146">
    <property type="entry name" value="HTH-TYPE TRANSCRIPTIONAL DUAL REGULATOR CECR"/>
    <property type="match status" value="1"/>
</dbReference>
<dbReference type="SUPFAM" id="SSF46689">
    <property type="entry name" value="Homeodomain-like"/>
    <property type="match status" value="1"/>
</dbReference>
<accession>A0ABY9IDU1</accession>
<dbReference type="RefSeq" id="WP_306092307.1">
    <property type="nucleotide sequence ID" value="NZ_CP120992.1"/>
</dbReference>
<dbReference type="Gene3D" id="1.10.357.10">
    <property type="entry name" value="Tetracycline Repressor, domain 2"/>
    <property type="match status" value="1"/>
</dbReference>
<sequence length="192" mass="20697">MSADQRRAVVVRMAVEEFARGGFQGTSTRSIAARAGVSQPYLFRLFPGKRDVFLAAAEHCTRHAVRAFREAADGLTGAEALRAGERAWRLLVDEDYVFALQGQLHAAAASDEAIRAAAARHWALLRHTVATVTELPGADLEEFFGRMLLRSTVSVLVTGAVRPLLTSLPAPTARENRAAPAPAAGQRRPAAR</sequence>
<feature type="domain" description="HTH tetR-type" evidence="4">
    <location>
        <begin position="4"/>
        <end position="64"/>
    </location>
</feature>
<dbReference type="Pfam" id="PF00440">
    <property type="entry name" value="TetR_N"/>
    <property type="match status" value="1"/>
</dbReference>
<dbReference type="InterPro" id="IPR050109">
    <property type="entry name" value="HTH-type_TetR-like_transc_reg"/>
</dbReference>
<evidence type="ECO:0000256" key="2">
    <source>
        <dbReference type="PROSITE-ProRule" id="PRU00335"/>
    </source>
</evidence>
<evidence type="ECO:0000313" key="6">
    <source>
        <dbReference type="Proteomes" id="UP001229952"/>
    </source>
</evidence>
<organism evidence="5 6">
    <name type="scientific">Streptomyces laculatispora</name>
    <dbReference type="NCBI Taxonomy" id="887464"/>
    <lineage>
        <taxon>Bacteria</taxon>
        <taxon>Bacillati</taxon>
        <taxon>Actinomycetota</taxon>
        <taxon>Actinomycetes</taxon>
        <taxon>Kitasatosporales</taxon>
        <taxon>Streptomycetaceae</taxon>
        <taxon>Streptomyces</taxon>
    </lineage>
</organism>
<gene>
    <name evidence="5" type="ORF">P8A22_37595</name>
</gene>
<evidence type="ECO:0000256" key="3">
    <source>
        <dbReference type="SAM" id="MobiDB-lite"/>
    </source>
</evidence>
<dbReference type="InterPro" id="IPR001647">
    <property type="entry name" value="HTH_TetR"/>
</dbReference>
<name>A0ABY9IDU1_9ACTN</name>
<dbReference type="PROSITE" id="PS50977">
    <property type="entry name" value="HTH_TETR_2"/>
    <property type="match status" value="1"/>
</dbReference>
<proteinExistence type="predicted"/>